<organism evidence="8">
    <name type="scientific">Arion vulgaris</name>
    <dbReference type="NCBI Taxonomy" id="1028688"/>
    <lineage>
        <taxon>Eukaryota</taxon>
        <taxon>Metazoa</taxon>
        <taxon>Spiralia</taxon>
        <taxon>Lophotrochozoa</taxon>
        <taxon>Mollusca</taxon>
        <taxon>Gastropoda</taxon>
        <taxon>Heterobranchia</taxon>
        <taxon>Euthyneura</taxon>
        <taxon>Panpulmonata</taxon>
        <taxon>Eupulmonata</taxon>
        <taxon>Stylommatophora</taxon>
        <taxon>Helicina</taxon>
        <taxon>Arionoidea</taxon>
        <taxon>Arionidae</taxon>
        <taxon>Arion</taxon>
    </lineage>
</organism>
<keyword evidence="3" id="KW-0498">Mitosis</keyword>
<evidence type="ECO:0000259" key="7">
    <source>
        <dbReference type="PROSITE" id="PS50069"/>
    </source>
</evidence>
<dbReference type="InterPro" id="IPR057975">
    <property type="entry name" value="TPR_ANAPC2"/>
</dbReference>
<dbReference type="InterPro" id="IPR036390">
    <property type="entry name" value="WH_DNA-bd_sf"/>
</dbReference>
<dbReference type="SUPFAM" id="SSF75632">
    <property type="entry name" value="Cullin homology domain"/>
    <property type="match status" value="1"/>
</dbReference>
<keyword evidence="5" id="KW-0131">Cell cycle</keyword>
<dbReference type="PANTHER" id="PTHR45957:SF1">
    <property type="entry name" value="ANAPHASE-PROMOTING COMPLEX SUBUNIT 2"/>
    <property type="match status" value="1"/>
</dbReference>
<evidence type="ECO:0000256" key="2">
    <source>
        <dbReference type="ARBA" id="ARBA00022618"/>
    </source>
</evidence>
<evidence type="ECO:0000256" key="1">
    <source>
        <dbReference type="ARBA" id="ARBA00016068"/>
    </source>
</evidence>
<keyword evidence="2" id="KW-0132">Cell division</keyword>
<proteinExistence type="inferred from homology"/>
<keyword evidence="4" id="KW-0833">Ubl conjugation pathway</keyword>
<dbReference type="InterPro" id="IPR014786">
    <property type="entry name" value="ANAPC2_C"/>
</dbReference>
<sequence length="1049" mass="119096">RQQRTIFEAHQFTQIEMDISRSWSFLEQLLSIQPDTPPKQIQWKPVQPSPELKEAALFLGTPGMYQLLDEWLHEILLQYLCKQVSPEFWRYFENSKNVTDNSESKAEAFSAAFGFLYDVYTKYFMVAVKRLHWLHLLAASAPRATPTASAFTLVKGGKTLNFANVIKIGEIDKSKMLSTSVGSIKAEKNSRAETGRLSVTFEKGTKGDEDMETSIGLDKSMPLFETACQSEGEKRTASIDGSYVQDYPRRDNSAFQHLVTSSIDSGHSDNISQNNPKLTSLVFEESDEFESFIRSPIGGNNKHTGFNIINQAKCSTSVSHVLLSGSSVSTVPGTSLTSTPGTAIKQTPGPLTPIAHEQDYLEVFSDIPMEDYSTYPDATTPSFHQNVSTVIAESSQSALPDASLVFGLSAAPRPIPGATIMWPSSEHNRIQLMIKASLFYTFPPHFAAVVKDFYSLALNIYQNETEDSVHDVEIQRNQTRFDEVNRKMDEMNLMELVSGAAVTEIVRDQIEKHIENEYKGNFETSYLSSLEEWLDQQVIGWLNRIYACKQTSSQIASVRAFRGRLRHFIYETYGKSLIGQFFDIIIDFPESKPAIVDLSSCLAKTDLRSELVSTLKHALENRLLHPGVNTADILTAYIAAIKSLRLLEPAGVILELVCEPVGRYLRSREDTVRCIVASLTDEGNNELISELVNTKPVGDENLEEDGNMCGWEDWIPDPVDADPSTLSRNRRSADILSTLVNIYGSKELFVNEYRALLADRILMQYHYDVERELRYLELLKLRFGEAQLHFCEVMLRDVTESRRINARIQDGKRHAQNTDEIFMNAMILSAQFWPTFRDEKIKLPQELQDQMDKYTKLFEAHKQNRTLAWKPHLGVMSIELELKDETLNFSVSPVHAAIIMKFQSKSKWSIDELSADLEMTASVLRRKISFWQGQGLLREASTDVYHLVEERRGRPHDLITVDDEEMESAMASAQQQKEEDMQVFWTYIQGMLANLNCLTLERIHSMLRMFAMEEPGSSEVTLQELKHFLDNKVKDQVLIFSAGVYRLNK</sequence>
<dbReference type="InterPro" id="IPR036388">
    <property type="entry name" value="WH-like_DNA-bd_sf"/>
</dbReference>
<reference evidence="8" key="1">
    <citation type="submission" date="2014-12" db="EMBL/GenBank/DDBJ databases">
        <title>Insight into the proteome of Arion vulgaris.</title>
        <authorList>
            <person name="Aradska J."/>
            <person name="Bulat T."/>
            <person name="Smidak R."/>
            <person name="Sarate P."/>
            <person name="Gangsoo J."/>
            <person name="Sialana F."/>
            <person name="Bilban M."/>
            <person name="Lubec G."/>
        </authorList>
    </citation>
    <scope>NUCLEOTIDE SEQUENCE</scope>
    <source>
        <tissue evidence="8">Skin</tissue>
    </source>
</reference>
<dbReference type="GO" id="GO:0007091">
    <property type="term" value="P:metaphase/anaphase transition of mitotic cell cycle"/>
    <property type="evidence" value="ECO:0007669"/>
    <property type="project" value="TreeGrafter"/>
</dbReference>
<dbReference type="SUPFAM" id="SSF46785">
    <property type="entry name" value="Winged helix' DNA-binding domain"/>
    <property type="match status" value="1"/>
</dbReference>
<dbReference type="GO" id="GO:0051301">
    <property type="term" value="P:cell division"/>
    <property type="evidence" value="ECO:0007669"/>
    <property type="project" value="UniProtKB-KW"/>
</dbReference>
<dbReference type="SMART" id="SM00182">
    <property type="entry name" value="CULLIN"/>
    <property type="match status" value="1"/>
</dbReference>
<dbReference type="GO" id="GO:0031625">
    <property type="term" value="F:ubiquitin protein ligase binding"/>
    <property type="evidence" value="ECO:0007669"/>
    <property type="project" value="InterPro"/>
</dbReference>
<evidence type="ECO:0000256" key="5">
    <source>
        <dbReference type="ARBA" id="ARBA00023306"/>
    </source>
</evidence>
<dbReference type="Pfam" id="PF26557">
    <property type="entry name" value="Cullin_AB"/>
    <property type="match status" value="1"/>
</dbReference>
<dbReference type="Gene3D" id="1.10.10.10">
    <property type="entry name" value="Winged helix-like DNA-binding domain superfamily/Winged helix DNA-binding domain"/>
    <property type="match status" value="1"/>
</dbReference>
<dbReference type="AlphaFoldDB" id="A0A0B6ZN19"/>
<dbReference type="GO" id="GO:0005680">
    <property type="term" value="C:anaphase-promoting complex"/>
    <property type="evidence" value="ECO:0007669"/>
    <property type="project" value="TreeGrafter"/>
</dbReference>
<dbReference type="InterPro" id="IPR036317">
    <property type="entry name" value="Cullin_homology_sf"/>
</dbReference>
<dbReference type="GO" id="GO:0070979">
    <property type="term" value="P:protein K11-linked ubiquitination"/>
    <property type="evidence" value="ECO:0007669"/>
    <property type="project" value="TreeGrafter"/>
</dbReference>
<dbReference type="EMBL" id="HACG01022245">
    <property type="protein sequence ID" value="CEK69110.1"/>
    <property type="molecule type" value="Transcribed_RNA"/>
</dbReference>
<dbReference type="PROSITE" id="PS50069">
    <property type="entry name" value="CULLIN_2"/>
    <property type="match status" value="1"/>
</dbReference>
<dbReference type="InterPro" id="IPR016158">
    <property type="entry name" value="Cullin_homology"/>
</dbReference>
<dbReference type="InterPro" id="IPR044554">
    <property type="entry name" value="ANAPC2"/>
</dbReference>
<evidence type="ECO:0000256" key="3">
    <source>
        <dbReference type="ARBA" id="ARBA00022776"/>
    </source>
</evidence>
<evidence type="ECO:0000256" key="6">
    <source>
        <dbReference type="PROSITE-ProRule" id="PRU00330"/>
    </source>
</evidence>
<comment type="similarity">
    <text evidence="6">Belongs to the cullin family.</text>
</comment>
<feature type="domain" description="Cullin family profile" evidence="7">
    <location>
        <begin position="738"/>
        <end position="932"/>
    </location>
</feature>
<dbReference type="Pfam" id="PF25773">
    <property type="entry name" value="TPR_ANAPC2"/>
    <property type="match status" value="1"/>
</dbReference>
<evidence type="ECO:0000256" key="4">
    <source>
        <dbReference type="ARBA" id="ARBA00022786"/>
    </source>
</evidence>
<evidence type="ECO:0000313" key="8">
    <source>
        <dbReference type="EMBL" id="CEK69110.1"/>
    </source>
</evidence>
<protein>
    <recommendedName>
        <fullName evidence="1">Anaphase-promoting complex subunit 2</fullName>
    </recommendedName>
</protein>
<dbReference type="SMART" id="SM01013">
    <property type="entry name" value="APC2"/>
    <property type="match status" value="1"/>
</dbReference>
<feature type="non-terminal residue" evidence="8">
    <location>
        <position position="1"/>
    </location>
</feature>
<accession>A0A0B6ZN19</accession>
<dbReference type="GO" id="GO:0006511">
    <property type="term" value="P:ubiquitin-dependent protein catabolic process"/>
    <property type="evidence" value="ECO:0007669"/>
    <property type="project" value="InterPro"/>
</dbReference>
<dbReference type="InterPro" id="IPR059120">
    <property type="entry name" value="Cullin-like_AB"/>
</dbReference>
<dbReference type="Gene3D" id="1.20.1310.10">
    <property type="entry name" value="Cullin Repeats"/>
    <property type="match status" value="1"/>
</dbReference>
<dbReference type="Pfam" id="PF08672">
    <property type="entry name" value="ANAPC2"/>
    <property type="match status" value="1"/>
</dbReference>
<name>A0A0B6ZN19_9EUPU</name>
<gene>
    <name evidence="8" type="primary">ORF68954</name>
</gene>
<dbReference type="PANTHER" id="PTHR45957">
    <property type="entry name" value="ANAPHASE-PROMOTING COMPLEX SUBUNIT 2"/>
    <property type="match status" value="1"/>
</dbReference>
<dbReference type="Gene3D" id="3.30.230.130">
    <property type="entry name" value="Cullin, Chain C, Domain 2"/>
    <property type="match status" value="1"/>
</dbReference>